<dbReference type="InterPro" id="IPR024924">
    <property type="entry name" value="7-CO-7-deazaguanine_synth-like"/>
</dbReference>
<keyword evidence="6 8" id="KW-0411">Iron-sulfur</keyword>
<feature type="binding site" evidence="8">
    <location>
        <begin position="45"/>
        <end position="47"/>
    </location>
    <ligand>
        <name>S-adenosyl-L-methionine</name>
        <dbReference type="ChEBI" id="CHEBI:59789"/>
    </ligand>
</feature>
<dbReference type="Gene3D" id="3.20.20.70">
    <property type="entry name" value="Aldolase class I"/>
    <property type="match status" value="1"/>
</dbReference>
<comment type="function">
    <text evidence="8">Catalyzes the complex heterocyclic radical-mediated conversion of 6-carboxy-5,6,7,8-tetrahydropterin (CPH4) to 7-carboxy-7-deazaguanine (CDG), a step common to the biosynthetic pathways of all 7-deazapurine-containing compounds.</text>
</comment>
<keyword evidence="2 8" id="KW-0949">S-adenosyl-L-methionine</keyword>
<comment type="caution">
    <text evidence="8">Lacks conserved residue(s) required for the propagation of feature annotation.</text>
</comment>
<dbReference type="EC" id="4.3.99.3" evidence="8"/>
<dbReference type="SUPFAM" id="SSF102114">
    <property type="entry name" value="Radical SAM enzymes"/>
    <property type="match status" value="1"/>
</dbReference>
<protein>
    <recommendedName>
        <fullName evidence="8">7-carboxy-7-deazaguanine synthase</fullName>
        <shortName evidence="8">CDG synthase</shortName>
        <ecNumber evidence="8">4.3.99.3</ecNumber>
    </recommendedName>
    <alternativeName>
        <fullName evidence="8">Queuosine biosynthesis protein QueE</fullName>
    </alternativeName>
</protein>
<evidence type="ECO:0000256" key="6">
    <source>
        <dbReference type="ARBA" id="ARBA00023014"/>
    </source>
</evidence>
<comment type="similarity">
    <text evidence="8">Belongs to the radical SAM superfamily. 7-carboxy-7-deazaguanine synthase family.</text>
</comment>
<gene>
    <name evidence="8" type="primary">queE</name>
    <name evidence="10" type="ORF">VB738_01945</name>
</gene>
<keyword evidence="3 8" id="KW-0479">Metal-binding</keyword>
<evidence type="ECO:0000256" key="3">
    <source>
        <dbReference type="ARBA" id="ARBA00022723"/>
    </source>
</evidence>
<dbReference type="PANTHER" id="PTHR42836:SF1">
    <property type="entry name" value="7-CARBOXY-7-DEAZAGUANINE SYNTHASE"/>
    <property type="match status" value="1"/>
</dbReference>
<comment type="cofactor">
    <cofactor evidence="8">
        <name>Mg(2+)</name>
        <dbReference type="ChEBI" id="CHEBI:18420"/>
    </cofactor>
</comment>
<dbReference type="InterPro" id="IPR058240">
    <property type="entry name" value="rSAM_sf"/>
</dbReference>
<feature type="binding site" evidence="8">
    <location>
        <position position="43"/>
    </location>
    <ligand>
        <name>[4Fe-4S] cluster</name>
        <dbReference type="ChEBI" id="CHEBI:49883"/>
        <note>4Fe-4S-S-AdoMet</note>
    </ligand>
</feature>
<dbReference type="InterPro" id="IPR013785">
    <property type="entry name" value="Aldolase_TIM"/>
</dbReference>
<comment type="cofactor">
    <cofactor evidence="8">
        <name>S-adenosyl-L-methionine</name>
        <dbReference type="ChEBI" id="CHEBI:59789"/>
    </cofactor>
    <text evidence="8">Binds 1 S-adenosyl-L-methionine per subunit.</text>
</comment>
<proteinExistence type="inferred from homology"/>
<feature type="binding site" evidence="8">
    <location>
        <position position="85"/>
    </location>
    <ligand>
        <name>S-adenosyl-L-methionine</name>
        <dbReference type="ChEBI" id="CHEBI:59789"/>
    </ligand>
</feature>
<dbReference type="PIRSF" id="PIRSF000370">
    <property type="entry name" value="QueE"/>
    <property type="match status" value="1"/>
</dbReference>
<comment type="catalytic activity">
    <reaction evidence="8">
        <text>6-carboxy-5,6,7,8-tetrahydropterin + H(+) = 7-carboxy-7-carbaguanine + NH4(+)</text>
        <dbReference type="Rhea" id="RHEA:27974"/>
        <dbReference type="ChEBI" id="CHEBI:15378"/>
        <dbReference type="ChEBI" id="CHEBI:28938"/>
        <dbReference type="ChEBI" id="CHEBI:61032"/>
        <dbReference type="ChEBI" id="CHEBI:61036"/>
        <dbReference type="EC" id="4.3.99.3"/>
    </reaction>
</comment>
<feature type="binding site" evidence="8">
    <location>
        <position position="46"/>
    </location>
    <ligand>
        <name>[4Fe-4S] cluster</name>
        <dbReference type="ChEBI" id="CHEBI:49883"/>
        <note>4Fe-4S-S-AdoMet</note>
    </ligand>
</feature>
<dbReference type="RefSeq" id="WP_323304135.1">
    <property type="nucleotide sequence ID" value="NZ_JAYGHX010000001.1"/>
</dbReference>
<dbReference type="InterPro" id="IPR007197">
    <property type="entry name" value="rSAM"/>
</dbReference>
<evidence type="ECO:0000256" key="7">
    <source>
        <dbReference type="ARBA" id="ARBA00023239"/>
    </source>
</evidence>
<feature type="binding site" evidence="8">
    <location>
        <position position="83"/>
    </location>
    <ligand>
        <name>substrate</name>
    </ligand>
</feature>
<organism evidence="10 11">
    <name type="scientific">Cyanobium gracile UHCC 0139</name>
    <dbReference type="NCBI Taxonomy" id="3110308"/>
    <lineage>
        <taxon>Bacteria</taxon>
        <taxon>Bacillati</taxon>
        <taxon>Cyanobacteriota</taxon>
        <taxon>Cyanophyceae</taxon>
        <taxon>Synechococcales</taxon>
        <taxon>Prochlorococcaceae</taxon>
        <taxon>Cyanobium</taxon>
    </lineage>
</organism>
<comment type="cofactor">
    <cofactor evidence="8">
        <name>[4Fe-4S] cluster</name>
        <dbReference type="ChEBI" id="CHEBI:49883"/>
    </cofactor>
    <text evidence="8">Binds 1 [4Fe-4S] cluster. The cluster is coordinated with 3 cysteines and an exchangeable S-adenosyl-L-methionine.</text>
</comment>
<comment type="subunit">
    <text evidence="8">Homodimer.</text>
</comment>
<evidence type="ECO:0000259" key="9">
    <source>
        <dbReference type="PROSITE" id="PS51918"/>
    </source>
</evidence>
<dbReference type="Pfam" id="PF04055">
    <property type="entry name" value="Radical_SAM"/>
    <property type="match status" value="1"/>
</dbReference>
<dbReference type="Proteomes" id="UP001304461">
    <property type="component" value="Unassembled WGS sequence"/>
</dbReference>
<accession>A0ABU5RQG2</accession>
<feature type="domain" description="Radical SAM core" evidence="9">
    <location>
        <begin position="26"/>
        <end position="215"/>
    </location>
</feature>
<evidence type="ECO:0000313" key="11">
    <source>
        <dbReference type="Proteomes" id="UP001304461"/>
    </source>
</evidence>
<feature type="binding site" evidence="8">
    <location>
        <position position="39"/>
    </location>
    <ligand>
        <name>[4Fe-4S] cluster</name>
        <dbReference type="ChEBI" id="CHEBI:49883"/>
        <note>4Fe-4S-S-AdoMet</note>
    </ligand>
</feature>
<dbReference type="SFLD" id="SFLDS00029">
    <property type="entry name" value="Radical_SAM"/>
    <property type="match status" value="1"/>
</dbReference>
<keyword evidence="7 8" id="KW-0456">Lyase</keyword>
<feature type="binding site" evidence="8">
    <location>
        <begin position="20"/>
        <end position="22"/>
    </location>
    <ligand>
        <name>substrate</name>
    </ligand>
</feature>
<feature type="binding site" evidence="8">
    <location>
        <begin position="126"/>
        <end position="128"/>
    </location>
    <ligand>
        <name>S-adenosyl-L-methionine</name>
        <dbReference type="ChEBI" id="CHEBI:59789"/>
    </ligand>
</feature>
<reference evidence="10 11" key="1">
    <citation type="submission" date="2023-12" db="EMBL/GenBank/DDBJ databases">
        <title>Baltic Sea Cyanobacteria.</title>
        <authorList>
            <person name="Delbaje E."/>
            <person name="Fewer D.P."/>
            <person name="Shishido T.K."/>
        </authorList>
    </citation>
    <scope>NUCLEOTIDE SEQUENCE [LARGE SCALE GENOMIC DNA]</scope>
    <source>
        <strain evidence="10 11">UHCC 0139</strain>
    </source>
</reference>
<evidence type="ECO:0000256" key="5">
    <source>
        <dbReference type="ARBA" id="ARBA00023004"/>
    </source>
</evidence>
<feature type="binding site" evidence="8">
    <location>
        <position position="35"/>
    </location>
    <ligand>
        <name>substrate</name>
    </ligand>
</feature>
<comment type="caution">
    <text evidence="10">The sequence shown here is derived from an EMBL/GenBank/DDBJ whole genome shotgun (WGS) entry which is preliminary data.</text>
</comment>
<dbReference type="PROSITE" id="PS51918">
    <property type="entry name" value="RADICAL_SAM"/>
    <property type="match status" value="1"/>
</dbReference>
<dbReference type="HAMAP" id="MF_00917">
    <property type="entry name" value="QueE"/>
    <property type="match status" value="1"/>
</dbReference>
<keyword evidence="5 8" id="KW-0408">Iron</keyword>
<keyword evidence="8" id="KW-0671">Queuosine biosynthesis</keyword>
<evidence type="ECO:0000256" key="4">
    <source>
        <dbReference type="ARBA" id="ARBA00022842"/>
    </source>
</evidence>
<dbReference type="EMBL" id="JAYGHX010000001">
    <property type="protein sequence ID" value="MEA5390014.1"/>
    <property type="molecule type" value="Genomic_DNA"/>
</dbReference>
<keyword evidence="4 8" id="KW-0460">Magnesium</keyword>
<evidence type="ECO:0000313" key="10">
    <source>
        <dbReference type="EMBL" id="MEA5390014.1"/>
    </source>
</evidence>
<keyword evidence="1 8" id="KW-0004">4Fe-4S</keyword>
<feature type="binding site" evidence="8">
    <location>
        <position position="48"/>
    </location>
    <ligand>
        <name>Mg(2+)</name>
        <dbReference type="ChEBI" id="CHEBI:18420"/>
    </ligand>
</feature>
<evidence type="ECO:0000256" key="2">
    <source>
        <dbReference type="ARBA" id="ARBA00022691"/>
    </source>
</evidence>
<keyword evidence="11" id="KW-1185">Reference proteome</keyword>
<dbReference type="PANTHER" id="PTHR42836">
    <property type="entry name" value="7-CARBOXY-7-DEAZAGUANINE SYNTHASE"/>
    <property type="match status" value="1"/>
</dbReference>
<name>A0ABU5RQG2_9CYAN</name>
<evidence type="ECO:0000256" key="8">
    <source>
        <dbReference type="HAMAP-Rule" id="MF_00917"/>
    </source>
</evidence>
<comment type="pathway">
    <text evidence="8">Purine metabolism; 7-cyano-7-deazaguanine biosynthesis.</text>
</comment>
<evidence type="ECO:0000256" key="1">
    <source>
        <dbReference type="ARBA" id="ARBA00022485"/>
    </source>
</evidence>
<sequence>MSPAPSTADGPAVVETFHSLQGEGLHAGRSAFFIRLAGCDVGCSWCDTKHSWPQAAHPLRPLGELAAAASAAAAAGAAFVVITGGEPLQQPLDALCAALAAAGLPLHLETSGVGQPSGRFDWVTLSPKPHRPPAADLLARCDELKVVVTSPADLDFAEAMAAEAVRLRPPATPGPARLLQPVWDEPAARELAVAYVRAHPDWRLSLQSHKWLGVR</sequence>